<dbReference type="InterPro" id="IPR013321">
    <property type="entry name" value="Arc_rbn_hlx_hlx"/>
</dbReference>
<dbReference type="EMBL" id="JFZT01000044">
    <property type="protein sequence ID" value="EZQ04850.1"/>
    <property type="molecule type" value="Genomic_DNA"/>
</dbReference>
<gene>
    <name evidence="2" type="ORF">CM19_07660</name>
</gene>
<dbReference type="SUPFAM" id="SSF47598">
    <property type="entry name" value="Ribbon-helix-helix"/>
    <property type="match status" value="1"/>
</dbReference>
<name>A0A031LN67_9CREN</name>
<comment type="caution">
    <text evidence="2">The sequence shown here is derived from an EMBL/GenBank/DDBJ whole genome shotgun (WGS) entry which is preliminary data.</text>
</comment>
<keyword evidence="3" id="KW-1185">Reference proteome</keyword>
<sequence>MRKVISVRLREDIVKEIDSKCKEMGLNRTEFIKKALEFYIDNKNNGKKAN</sequence>
<dbReference type="Gene3D" id="1.10.1220.10">
    <property type="entry name" value="Met repressor-like"/>
    <property type="match status" value="1"/>
</dbReference>
<dbReference type="GO" id="GO:0006355">
    <property type="term" value="P:regulation of DNA-templated transcription"/>
    <property type="evidence" value="ECO:0007669"/>
    <property type="project" value="InterPro"/>
</dbReference>
<feature type="domain" description="Ribbon-helix-helix protein CopG" evidence="1">
    <location>
        <begin position="3"/>
        <end position="42"/>
    </location>
</feature>
<dbReference type="AlphaFoldDB" id="A0A031LN67"/>
<evidence type="ECO:0000313" key="2">
    <source>
        <dbReference type="EMBL" id="EZQ04850.1"/>
    </source>
</evidence>
<evidence type="ECO:0000313" key="3">
    <source>
        <dbReference type="Proteomes" id="UP000024332"/>
    </source>
</evidence>
<reference evidence="2 3" key="1">
    <citation type="submission" date="2014-03" db="EMBL/GenBank/DDBJ databases">
        <title>Draft genome sequence of the novel thermoacidophilic archaea Acidianus copahuensis ALE1 strain, isolated from Copahue volcanic area in Neuquen Argentina.</title>
        <authorList>
            <person name="Urbieta M.S."/>
            <person name="Rascovan N."/>
            <person name="Castro C."/>
            <person name="Revale S."/>
            <person name="Giaveno M.A."/>
            <person name="Vazquez M.P."/>
            <person name="Donati E.R."/>
        </authorList>
    </citation>
    <scope>NUCLEOTIDE SEQUENCE [LARGE SCALE GENOMIC DNA]</scope>
    <source>
        <strain evidence="2 3">ALE1</strain>
    </source>
</reference>
<accession>A0A031LN67</accession>
<dbReference type="STRING" id="1160895.CM19_07660"/>
<dbReference type="InterPro" id="IPR002145">
    <property type="entry name" value="CopG"/>
</dbReference>
<proteinExistence type="predicted"/>
<organism evidence="2 3">
    <name type="scientific">Candidatus Acidianus copahuensis</name>
    <dbReference type="NCBI Taxonomy" id="1160895"/>
    <lineage>
        <taxon>Archaea</taxon>
        <taxon>Thermoproteota</taxon>
        <taxon>Thermoprotei</taxon>
        <taxon>Sulfolobales</taxon>
        <taxon>Sulfolobaceae</taxon>
        <taxon>Acidianus</taxon>
    </lineage>
</organism>
<dbReference type="Pfam" id="PF01402">
    <property type="entry name" value="RHH_1"/>
    <property type="match status" value="1"/>
</dbReference>
<protein>
    <submittedName>
        <fullName evidence="2">CopG family transcriptional regulator</fullName>
    </submittedName>
</protein>
<dbReference type="Proteomes" id="UP000024332">
    <property type="component" value="Unassembled WGS sequence"/>
</dbReference>
<dbReference type="OrthoDB" id="43863at2157"/>
<dbReference type="CDD" id="cd22231">
    <property type="entry name" value="RHH_NikR_HicB-like"/>
    <property type="match status" value="1"/>
</dbReference>
<dbReference type="InterPro" id="IPR010985">
    <property type="entry name" value="Ribbon_hlx_hlx"/>
</dbReference>
<evidence type="ECO:0000259" key="1">
    <source>
        <dbReference type="Pfam" id="PF01402"/>
    </source>
</evidence>